<dbReference type="Proteomes" id="UP000308121">
    <property type="component" value="Unassembled WGS sequence"/>
</dbReference>
<dbReference type="NCBIfam" id="TIGR00726">
    <property type="entry name" value="peptidoglycan editing factor PgeF"/>
    <property type="match status" value="1"/>
</dbReference>
<dbReference type="OrthoDB" id="4279at2"/>
<name>A0A7Z8NQY2_9CELL</name>
<evidence type="ECO:0000256" key="5">
    <source>
        <dbReference type="ARBA" id="ARBA00022723"/>
    </source>
</evidence>
<keyword evidence="4" id="KW-0808">Transferase</keyword>
<comment type="caution">
    <text evidence="13">The sequence shown here is derived from an EMBL/GenBank/DDBJ whole genome shotgun (WGS) entry which is preliminary data.</text>
</comment>
<comment type="catalytic activity">
    <reaction evidence="1">
        <text>inosine + phosphate = alpha-D-ribose 1-phosphate + hypoxanthine</text>
        <dbReference type="Rhea" id="RHEA:27646"/>
        <dbReference type="ChEBI" id="CHEBI:17368"/>
        <dbReference type="ChEBI" id="CHEBI:17596"/>
        <dbReference type="ChEBI" id="CHEBI:43474"/>
        <dbReference type="ChEBI" id="CHEBI:57720"/>
        <dbReference type="EC" id="2.4.2.1"/>
    </reaction>
    <physiologicalReaction direction="left-to-right" evidence="1">
        <dbReference type="Rhea" id="RHEA:27647"/>
    </physiologicalReaction>
</comment>
<evidence type="ECO:0000256" key="10">
    <source>
        <dbReference type="ARBA" id="ARBA00048968"/>
    </source>
</evidence>
<comment type="catalytic activity">
    <reaction evidence="11">
        <text>S-methyl-5'-thioadenosine + phosphate = 5-(methylsulfanyl)-alpha-D-ribose 1-phosphate + adenine</text>
        <dbReference type="Rhea" id="RHEA:11852"/>
        <dbReference type="ChEBI" id="CHEBI:16708"/>
        <dbReference type="ChEBI" id="CHEBI:17509"/>
        <dbReference type="ChEBI" id="CHEBI:43474"/>
        <dbReference type="ChEBI" id="CHEBI:58533"/>
        <dbReference type="EC" id="2.4.2.28"/>
    </reaction>
    <physiologicalReaction direction="left-to-right" evidence="11">
        <dbReference type="Rhea" id="RHEA:11853"/>
    </physiologicalReaction>
</comment>
<evidence type="ECO:0000313" key="13">
    <source>
        <dbReference type="EMBL" id="TKR23928.1"/>
    </source>
</evidence>
<evidence type="ECO:0000256" key="7">
    <source>
        <dbReference type="ARBA" id="ARBA00022833"/>
    </source>
</evidence>
<dbReference type="EMBL" id="SZYE01000053">
    <property type="protein sequence ID" value="TKR23928.1"/>
    <property type="molecule type" value="Genomic_DNA"/>
</dbReference>
<dbReference type="InterPro" id="IPR011324">
    <property type="entry name" value="Cytotoxic_necrot_fac-like_cat"/>
</dbReference>
<dbReference type="AlphaFoldDB" id="A0A7Z8NQY2"/>
<dbReference type="GO" id="GO:0005507">
    <property type="term" value="F:copper ion binding"/>
    <property type="evidence" value="ECO:0007669"/>
    <property type="project" value="TreeGrafter"/>
</dbReference>
<dbReference type="InterPro" id="IPR003730">
    <property type="entry name" value="Cu_polyphenol_OxRdtase"/>
</dbReference>
<keyword evidence="8" id="KW-0186">Copper</keyword>
<dbReference type="PANTHER" id="PTHR30616">
    <property type="entry name" value="UNCHARACTERIZED PROTEIN YFIH"/>
    <property type="match status" value="1"/>
</dbReference>
<dbReference type="SUPFAM" id="SSF64438">
    <property type="entry name" value="CNF1/YfiH-like putative cysteine hydrolases"/>
    <property type="match status" value="1"/>
</dbReference>
<organism evidence="13 14">
    <name type="scientific">Cellulomonas hominis</name>
    <dbReference type="NCBI Taxonomy" id="156981"/>
    <lineage>
        <taxon>Bacteria</taxon>
        <taxon>Bacillati</taxon>
        <taxon>Actinomycetota</taxon>
        <taxon>Actinomycetes</taxon>
        <taxon>Micrococcales</taxon>
        <taxon>Cellulomonadaceae</taxon>
        <taxon>Cellulomonas</taxon>
    </lineage>
</organism>
<evidence type="ECO:0000256" key="11">
    <source>
        <dbReference type="ARBA" id="ARBA00049893"/>
    </source>
</evidence>
<comment type="similarity">
    <text evidence="3 12">Belongs to the purine nucleoside phosphorylase YfiH/LACC1 family.</text>
</comment>
<evidence type="ECO:0000313" key="14">
    <source>
        <dbReference type="Proteomes" id="UP000308121"/>
    </source>
</evidence>
<comment type="function">
    <text evidence="2">Purine nucleoside enzyme that catalyzes the phosphorolysis of adenosine and inosine nucleosides, yielding D-ribose 1-phosphate and the respective free bases, adenine and hypoxanthine. Also catalyzes the phosphorolysis of S-methyl-5'-thioadenosine into adenine and S-methyl-5-thio-alpha-D-ribose 1-phosphate. Also has adenosine deaminase activity.</text>
</comment>
<dbReference type="GO" id="GO:0017061">
    <property type="term" value="F:S-methyl-5-thioadenosine phosphorylase activity"/>
    <property type="evidence" value="ECO:0007669"/>
    <property type="project" value="UniProtKB-EC"/>
</dbReference>
<reference evidence="13 14" key="1">
    <citation type="submission" date="2019-05" db="EMBL/GenBank/DDBJ databases">
        <title>Genome sequence of Cellulomonas hominis strain CS1.</title>
        <authorList>
            <person name="Belmont J."/>
            <person name="Maclea K.S."/>
        </authorList>
    </citation>
    <scope>NUCLEOTIDE SEQUENCE [LARGE SCALE GENOMIC DNA]</scope>
    <source>
        <strain evidence="13 14">CS1</strain>
    </source>
</reference>
<sequence length="253" mass="25273">MALPVLGVDLGPGVRAGFTTRAGGVSAPPWAELDLGLLVGDDPAHVRENRARVAAWAGAPVAWATQVHGADVHLVRGPDEAAADTVGEADALVSAVPGTAVGVLVADCVPVLLADPVARVVGAAHAGRRGLVAGVVQAAVATMVARGADPARVRAVVGPAISGARYEVPAAMRDEVDAAVPGTACTTDAGTPGLDLPGGVAAVLRAAGVGDVRLTGWCTDADDRFYSHRRAQRAGTTTGRFAGVVALAEMPID</sequence>
<evidence type="ECO:0000256" key="2">
    <source>
        <dbReference type="ARBA" id="ARBA00003215"/>
    </source>
</evidence>
<dbReference type="Gene3D" id="3.60.140.10">
    <property type="entry name" value="CNF1/YfiH-like putative cysteine hydrolases"/>
    <property type="match status" value="1"/>
</dbReference>
<dbReference type="Pfam" id="PF02578">
    <property type="entry name" value="Cu-oxidase_4"/>
    <property type="match status" value="1"/>
</dbReference>
<dbReference type="RefSeq" id="WP_154729284.1">
    <property type="nucleotide sequence ID" value="NZ_SZYE01000053.1"/>
</dbReference>
<dbReference type="PANTHER" id="PTHR30616:SF2">
    <property type="entry name" value="PURINE NUCLEOSIDE PHOSPHORYLASE LACC1"/>
    <property type="match status" value="1"/>
</dbReference>
<evidence type="ECO:0000256" key="8">
    <source>
        <dbReference type="ARBA" id="ARBA00023008"/>
    </source>
</evidence>
<proteinExistence type="inferred from homology"/>
<evidence type="ECO:0000256" key="12">
    <source>
        <dbReference type="RuleBase" id="RU361274"/>
    </source>
</evidence>
<protein>
    <recommendedName>
        <fullName evidence="12">Purine nucleoside phosphorylase</fullName>
    </recommendedName>
</protein>
<keyword evidence="5" id="KW-0479">Metal-binding</keyword>
<evidence type="ECO:0000256" key="1">
    <source>
        <dbReference type="ARBA" id="ARBA00000553"/>
    </source>
</evidence>
<keyword evidence="6" id="KW-0378">Hydrolase</keyword>
<evidence type="ECO:0000256" key="9">
    <source>
        <dbReference type="ARBA" id="ARBA00047989"/>
    </source>
</evidence>
<evidence type="ECO:0000256" key="4">
    <source>
        <dbReference type="ARBA" id="ARBA00022679"/>
    </source>
</evidence>
<dbReference type="GO" id="GO:0016787">
    <property type="term" value="F:hydrolase activity"/>
    <property type="evidence" value="ECO:0007669"/>
    <property type="project" value="UniProtKB-KW"/>
</dbReference>
<gene>
    <name evidence="13" type="primary">pgeF</name>
    <name evidence="13" type="ORF">FA014_08610</name>
</gene>
<evidence type="ECO:0000256" key="3">
    <source>
        <dbReference type="ARBA" id="ARBA00007353"/>
    </source>
</evidence>
<comment type="catalytic activity">
    <reaction evidence="9">
        <text>adenosine + H2O + H(+) = inosine + NH4(+)</text>
        <dbReference type="Rhea" id="RHEA:24408"/>
        <dbReference type="ChEBI" id="CHEBI:15377"/>
        <dbReference type="ChEBI" id="CHEBI:15378"/>
        <dbReference type="ChEBI" id="CHEBI:16335"/>
        <dbReference type="ChEBI" id="CHEBI:17596"/>
        <dbReference type="ChEBI" id="CHEBI:28938"/>
        <dbReference type="EC" id="3.5.4.4"/>
    </reaction>
    <physiologicalReaction direction="left-to-right" evidence="9">
        <dbReference type="Rhea" id="RHEA:24409"/>
    </physiologicalReaction>
</comment>
<keyword evidence="7" id="KW-0862">Zinc</keyword>
<accession>A0A7Z8NQY2</accession>
<dbReference type="InterPro" id="IPR038371">
    <property type="entry name" value="Cu_polyphenol_OxRdtase_sf"/>
</dbReference>
<dbReference type="CDD" id="cd16833">
    <property type="entry name" value="YfiH"/>
    <property type="match status" value="1"/>
</dbReference>
<evidence type="ECO:0000256" key="6">
    <source>
        <dbReference type="ARBA" id="ARBA00022801"/>
    </source>
</evidence>
<comment type="catalytic activity">
    <reaction evidence="10">
        <text>adenosine + phosphate = alpha-D-ribose 1-phosphate + adenine</text>
        <dbReference type="Rhea" id="RHEA:27642"/>
        <dbReference type="ChEBI" id="CHEBI:16335"/>
        <dbReference type="ChEBI" id="CHEBI:16708"/>
        <dbReference type="ChEBI" id="CHEBI:43474"/>
        <dbReference type="ChEBI" id="CHEBI:57720"/>
        <dbReference type="EC" id="2.4.2.1"/>
    </reaction>
    <physiologicalReaction direction="left-to-right" evidence="10">
        <dbReference type="Rhea" id="RHEA:27643"/>
    </physiologicalReaction>
</comment>